<evidence type="ECO:0000256" key="1">
    <source>
        <dbReference type="ARBA" id="ARBA00004429"/>
    </source>
</evidence>
<feature type="compositionally biased region" description="Low complexity" evidence="9">
    <location>
        <begin position="343"/>
        <end position="364"/>
    </location>
</feature>
<keyword evidence="6 10" id="KW-1133">Transmembrane helix</keyword>
<feature type="transmembrane region" description="Helical" evidence="10">
    <location>
        <begin position="69"/>
        <end position="92"/>
    </location>
</feature>
<feature type="transmembrane region" description="Helical" evidence="10">
    <location>
        <begin position="6"/>
        <end position="27"/>
    </location>
</feature>
<evidence type="ECO:0000256" key="7">
    <source>
        <dbReference type="ARBA" id="ARBA00023136"/>
    </source>
</evidence>
<evidence type="ECO:0000256" key="9">
    <source>
        <dbReference type="SAM" id="MobiDB-lite"/>
    </source>
</evidence>
<evidence type="ECO:0000256" key="4">
    <source>
        <dbReference type="ARBA" id="ARBA00022519"/>
    </source>
</evidence>
<name>A0ABZ3A0J4_9MICC</name>
<dbReference type="PANTHER" id="PTHR30574:SF1">
    <property type="entry name" value="SULPHUR TRANSPORT DOMAIN-CONTAINING PROTEIN"/>
    <property type="match status" value="1"/>
</dbReference>
<keyword evidence="12" id="KW-1185">Reference proteome</keyword>
<accession>A0ABZ3A0J4</accession>
<dbReference type="InterPro" id="IPR007272">
    <property type="entry name" value="Sulf_transp_TsuA/YedE"/>
</dbReference>
<dbReference type="RefSeq" id="WP_342024582.1">
    <property type="nucleotide sequence ID" value="NZ_CP151657.1"/>
</dbReference>
<keyword evidence="3" id="KW-1003">Cell membrane</keyword>
<feature type="region of interest" description="Disordered" evidence="9">
    <location>
        <begin position="340"/>
        <end position="382"/>
    </location>
</feature>
<evidence type="ECO:0000256" key="6">
    <source>
        <dbReference type="ARBA" id="ARBA00022989"/>
    </source>
</evidence>
<proteinExistence type="inferred from homology"/>
<evidence type="ECO:0000256" key="2">
    <source>
        <dbReference type="ARBA" id="ARBA00022448"/>
    </source>
</evidence>
<feature type="transmembrane region" description="Helical" evidence="10">
    <location>
        <begin position="39"/>
        <end position="63"/>
    </location>
</feature>
<feature type="transmembrane region" description="Helical" evidence="10">
    <location>
        <begin position="311"/>
        <end position="330"/>
    </location>
</feature>
<keyword evidence="2" id="KW-0813">Transport</keyword>
<dbReference type="Pfam" id="PF04143">
    <property type="entry name" value="Sulf_transp"/>
    <property type="match status" value="1"/>
</dbReference>
<keyword evidence="7 10" id="KW-0472">Membrane</keyword>
<keyword evidence="5 10" id="KW-0812">Transmembrane</keyword>
<dbReference type="Proteomes" id="UP001448858">
    <property type="component" value="Chromosome"/>
</dbReference>
<feature type="transmembrane region" description="Helical" evidence="10">
    <location>
        <begin position="195"/>
        <end position="214"/>
    </location>
</feature>
<feature type="transmembrane region" description="Helical" evidence="10">
    <location>
        <begin position="104"/>
        <end position="128"/>
    </location>
</feature>
<protein>
    <submittedName>
        <fullName evidence="11">YeeE/YedE family protein</fullName>
    </submittedName>
</protein>
<comment type="similarity">
    <text evidence="8">Belongs to the TsuA/YedE (TC 9.B.102) family.</text>
</comment>
<sequence length="382" mass="39754">MLISGLFVGIALGFVMQRGRFCVTGAFRDVWVTRNTRWLTAFMVVVAVQSIGVFALDAAGVISLDSGPFPWLATIVGGLIFGFAIVLAGGCATGTYYRAGEGLVGSWLALITYALFAAVMKTGPLAGFTTSMRSVTVEQSTFHSVLNVSPWILVAVLTGGVALAVRHHLSKPKFTMATPPPSKTGLAHLLFEKPWNAFATAVVIGLIAILAWPLSWATGREAGLGITTPSSNAVNYLVTGDPELVDWGVFLVLGILVGSFIAAKGSGEFRIRIPDANTVHKSLGGGALMGVGAALAGGCTIGNAMVETAQFSFQGWTALVCMILGTGLAARLTIMKRRPPAPAGTASRAASSAASQTAPAAAGARSRRRPHPMTRCHPTTHC</sequence>
<evidence type="ECO:0000256" key="8">
    <source>
        <dbReference type="ARBA" id="ARBA00035655"/>
    </source>
</evidence>
<keyword evidence="4" id="KW-0997">Cell inner membrane</keyword>
<evidence type="ECO:0000256" key="3">
    <source>
        <dbReference type="ARBA" id="ARBA00022475"/>
    </source>
</evidence>
<feature type="transmembrane region" description="Helical" evidence="10">
    <location>
        <begin position="148"/>
        <end position="165"/>
    </location>
</feature>
<reference evidence="11 12" key="1">
    <citation type="submission" date="2024-04" db="EMBL/GenBank/DDBJ databases">
        <title>Arthrobacter sp. from Plains bison fecal sample.</title>
        <authorList>
            <person name="Ruzzini A."/>
        </authorList>
    </citation>
    <scope>NUCLEOTIDE SEQUENCE [LARGE SCALE GENOMIC DNA]</scope>
    <source>
        <strain evidence="11 12">EINP1</strain>
    </source>
</reference>
<evidence type="ECO:0000313" key="12">
    <source>
        <dbReference type="Proteomes" id="UP001448858"/>
    </source>
</evidence>
<organism evidence="11 12">
    <name type="scientific">Arthrobacter citreus</name>
    <dbReference type="NCBI Taxonomy" id="1670"/>
    <lineage>
        <taxon>Bacteria</taxon>
        <taxon>Bacillati</taxon>
        <taxon>Actinomycetota</taxon>
        <taxon>Actinomycetes</taxon>
        <taxon>Micrococcales</taxon>
        <taxon>Micrococcaceae</taxon>
        <taxon>Arthrobacter</taxon>
    </lineage>
</organism>
<feature type="transmembrane region" description="Helical" evidence="10">
    <location>
        <begin position="283"/>
        <end position="305"/>
    </location>
</feature>
<feature type="compositionally biased region" description="Basic residues" evidence="9">
    <location>
        <begin position="365"/>
        <end position="382"/>
    </location>
</feature>
<evidence type="ECO:0000313" key="11">
    <source>
        <dbReference type="EMBL" id="WZP16983.1"/>
    </source>
</evidence>
<dbReference type="PANTHER" id="PTHR30574">
    <property type="entry name" value="INNER MEMBRANE PROTEIN YEDE"/>
    <property type="match status" value="1"/>
</dbReference>
<evidence type="ECO:0000256" key="5">
    <source>
        <dbReference type="ARBA" id="ARBA00022692"/>
    </source>
</evidence>
<gene>
    <name evidence="11" type="ORF">AAE021_05315</name>
</gene>
<evidence type="ECO:0000256" key="10">
    <source>
        <dbReference type="SAM" id="Phobius"/>
    </source>
</evidence>
<comment type="subcellular location">
    <subcellularLocation>
        <location evidence="1">Cell inner membrane</location>
        <topology evidence="1">Multi-pass membrane protein</topology>
    </subcellularLocation>
</comment>
<feature type="transmembrane region" description="Helical" evidence="10">
    <location>
        <begin position="244"/>
        <end position="263"/>
    </location>
</feature>
<dbReference type="EMBL" id="CP151657">
    <property type="protein sequence ID" value="WZP16983.1"/>
    <property type="molecule type" value="Genomic_DNA"/>
</dbReference>